<feature type="compositionally biased region" description="Polar residues" evidence="1">
    <location>
        <begin position="1"/>
        <end position="10"/>
    </location>
</feature>
<gene>
    <name evidence="2" type="ORF">FA13DRAFT_1720108</name>
</gene>
<comment type="caution">
    <text evidence="2">The sequence shown here is derived from an EMBL/GenBank/DDBJ whole genome shotgun (WGS) entry which is preliminary data.</text>
</comment>
<dbReference type="EMBL" id="QPFP01000267">
    <property type="protein sequence ID" value="TEB18338.1"/>
    <property type="molecule type" value="Genomic_DNA"/>
</dbReference>
<evidence type="ECO:0000256" key="1">
    <source>
        <dbReference type="SAM" id="MobiDB-lite"/>
    </source>
</evidence>
<feature type="region of interest" description="Disordered" evidence="1">
    <location>
        <begin position="1"/>
        <end position="32"/>
    </location>
</feature>
<name>A0A4Y7SAN7_COPMI</name>
<sequence>MYHATGSGSAHPQAEPSYPLPAPGPSYSQMAPSYQNQRIAPDFWSVLNAPQQDLSATFNPEDQRRVENLRADLISQHPFLLTDVQGAEFVSLFPDMGPSLAQDVVMANSGPEHLPGEDNIFTFGADTASPFAFPQPWSYRVHPPNPRASVNPGPPLRNTGLPPVLIPGPNYPGPLLSPTAFPANQGASGSLLVPSASVPEGSIATPIPSRSSTPPLSEPILGVSTDFLRLNHIISQAKSGSPTTPDSPLTVVPPENWLPPPMSTEHIAPTVPDNLVEEHAEALLRTTPRAKLVGVGATYNDIDAGSEFILMNPPDPLVQPLDELFNSTWQDVMARPIGALLANDARLVSNKREAKTDLANHLRGTFSFAFDVLLGTKDSQLLQIKQEANPDRAVDRINLCGTQMYYAHLACFVKANAEPVPITIYTRPQVADFKQEVRILS</sequence>
<accession>A0A4Y7SAN7</accession>
<keyword evidence="3" id="KW-1185">Reference proteome</keyword>
<evidence type="ECO:0000313" key="3">
    <source>
        <dbReference type="Proteomes" id="UP000298030"/>
    </source>
</evidence>
<dbReference type="Proteomes" id="UP000298030">
    <property type="component" value="Unassembled WGS sequence"/>
</dbReference>
<organism evidence="2 3">
    <name type="scientific">Coprinellus micaceus</name>
    <name type="common">Glistening ink-cap mushroom</name>
    <name type="synonym">Coprinus micaceus</name>
    <dbReference type="NCBI Taxonomy" id="71717"/>
    <lineage>
        <taxon>Eukaryota</taxon>
        <taxon>Fungi</taxon>
        <taxon>Dikarya</taxon>
        <taxon>Basidiomycota</taxon>
        <taxon>Agaricomycotina</taxon>
        <taxon>Agaricomycetes</taxon>
        <taxon>Agaricomycetidae</taxon>
        <taxon>Agaricales</taxon>
        <taxon>Agaricineae</taxon>
        <taxon>Psathyrellaceae</taxon>
        <taxon>Coprinellus</taxon>
    </lineage>
</organism>
<evidence type="ECO:0000313" key="2">
    <source>
        <dbReference type="EMBL" id="TEB18338.1"/>
    </source>
</evidence>
<proteinExistence type="predicted"/>
<protein>
    <submittedName>
        <fullName evidence="2">Uncharacterized protein</fullName>
    </submittedName>
</protein>
<reference evidence="2 3" key="1">
    <citation type="journal article" date="2019" name="Nat. Ecol. Evol.">
        <title>Megaphylogeny resolves global patterns of mushroom evolution.</title>
        <authorList>
            <person name="Varga T."/>
            <person name="Krizsan K."/>
            <person name="Foldi C."/>
            <person name="Dima B."/>
            <person name="Sanchez-Garcia M."/>
            <person name="Sanchez-Ramirez S."/>
            <person name="Szollosi G.J."/>
            <person name="Szarkandi J.G."/>
            <person name="Papp V."/>
            <person name="Albert L."/>
            <person name="Andreopoulos W."/>
            <person name="Angelini C."/>
            <person name="Antonin V."/>
            <person name="Barry K.W."/>
            <person name="Bougher N.L."/>
            <person name="Buchanan P."/>
            <person name="Buyck B."/>
            <person name="Bense V."/>
            <person name="Catcheside P."/>
            <person name="Chovatia M."/>
            <person name="Cooper J."/>
            <person name="Damon W."/>
            <person name="Desjardin D."/>
            <person name="Finy P."/>
            <person name="Geml J."/>
            <person name="Haridas S."/>
            <person name="Hughes K."/>
            <person name="Justo A."/>
            <person name="Karasinski D."/>
            <person name="Kautmanova I."/>
            <person name="Kiss B."/>
            <person name="Kocsube S."/>
            <person name="Kotiranta H."/>
            <person name="LaButti K.M."/>
            <person name="Lechner B.E."/>
            <person name="Liimatainen K."/>
            <person name="Lipzen A."/>
            <person name="Lukacs Z."/>
            <person name="Mihaltcheva S."/>
            <person name="Morgado L.N."/>
            <person name="Niskanen T."/>
            <person name="Noordeloos M.E."/>
            <person name="Ohm R.A."/>
            <person name="Ortiz-Santana B."/>
            <person name="Ovrebo C."/>
            <person name="Racz N."/>
            <person name="Riley R."/>
            <person name="Savchenko A."/>
            <person name="Shiryaev A."/>
            <person name="Soop K."/>
            <person name="Spirin V."/>
            <person name="Szebenyi C."/>
            <person name="Tomsovsky M."/>
            <person name="Tulloss R.E."/>
            <person name="Uehling J."/>
            <person name="Grigoriev I.V."/>
            <person name="Vagvolgyi C."/>
            <person name="Papp T."/>
            <person name="Martin F.M."/>
            <person name="Miettinen O."/>
            <person name="Hibbett D.S."/>
            <person name="Nagy L.G."/>
        </authorList>
    </citation>
    <scope>NUCLEOTIDE SEQUENCE [LARGE SCALE GENOMIC DNA]</scope>
    <source>
        <strain evidence="2 3">FP101781</strain>
    </source>
</reference>
<dbReference type="AlphaFoldDB" id="A0A4Y7SAN7"/>